<dbReference type="InterPro" id="IPR011992">
    <property type="entry name" value="EF-hand-dom_pair"/>
</dbReference>
<feature type="domain" description="EF-hand" evidence="4">
    <location>
        <begin position="33"/>
        <end position="68"/>
    </location>
</feature>
<keyword evidence="3" id="KW-0106">Calcium</keyword>
<accession>A0A0M0JTN6</accession>
<proteinExistence type="predicted"/>
<sequence>MPPAVYVRPPTPEYGFTKGQRWQIERKTASTVNIAREASLAFLEADANNDGKLTYVEFKDAIGRLRSRTGSIDTIDAKDEQAFRELFDSIDGNKNGFVEMDEYFLWTIDMSTKQGCGLESLFKKYDTTGEGLLDANEFALAVEDLGFSATFAHDLFVDLDDDNSGAVSYSEITQTLKARVGELGADSKKLLTSLAFHDSHAWNAAQKVDVRTGRRVLKASAPAADGPPSDDVLQALKATQASTASELKGPDAESLRKQLQELLAANAMRDSDLYNLLTMPLVRGDPSQPLTKNTFVRGIQELGYSGAPGMLVNLFKRIDSDKTGIIGFAELREWMTGKMRRTTRARETHLLYGLKGVTLRDIKWTPKRLRREMVRMLQRAELAPIDMVRAWDPNNDMTFSKQEFLVMMKKIIYLSGLAAEASAATALSQQKAELKATAGTDGEIKWGLAKIGKTEGLIDGSASFKQQKATTSIAADFNPELFKKNAAETEADQLMVEEMKLSSVDKLARNLAATKLQASARGRKIRKTMSRKEGDQLWYQKIKPAVLKLFKEIAGDDGVMDVQEFVRWLNGIWKREKKRLKLGAADVSSDEEDEEVVFGDDV</sequence>
<protein>
    <submittedName>
        <fullName evidence="5">Calcium-dependent protein kinase</fullName>
    </submittedName>
</protein>
<feature type="domain" description="EF-hand" evidence="4">
    <location>
        <begin position="118"/>
        <end position="148"/>
    </location>
</feature>
<feature type="domain" description="EF-hand" evidence="4">
    <location>
        <begin position="78"/>
        <end position="113"/>
    </location>
</feature>
<dbReference type="Gene3D" id="1.10.238.10">
    <property type="entry name" value="EF-hand"/>
    <property type="match status" value="3"/>
</dbReference>
<evidence type="ECO:0000256" key="3">
    <source>
        <dbReference type="ARBA" id="ARBA00022837"/>
    </source>
</evidence>
<dbReference type="Pfam" id="PF13499">
    <property type="entry name" value="EF-hand_7"/>
    <property type="match status" value="1"/>
</dbReference>
<gene>
    <name evidence="5" type="ORF">Ctob_009265</name>
</gene>
<dbReference type="PROSITE" id="PS50096">
    <property type="entry name" value="IQ"/>
    <property type="match status" value="1"/>
</dbReference>
<dbReference type="EMBL" id="JWZX01002413">
    <property type="protein sequence ID" value="KOO29458.1"/>
    <property type="molecule type" value="Genomic_DNA"/>
</dbReference>
<evidence type="ECO:0000256" key="1">
    <source>
        <dbReference type="ARBA" id="ARBA00022723"/>
    </source>
</evidence>
<dbReference type="AlphaFoldDB" id="A0A0M0JTN6"/>
<dbReference type="InterPro" id="IPR018247">
    <property type="entry name" value="EF_Hand_1_Ca_BS"/>
</dbReference>
<dbReference type="PANTHER" id="PTHR10891">
    <property type="entry name" value="EF-HAND CALCIUM-BINDING DOMAIN CONTAINING PROTEIN"/>
    <property type="match status" value="1"/>
</dbReference>
<dbReference type="InterPro" id="IPR039647">
    <property type="entry name" value="EF_hand_pair_protein_CML-like"/>
</dbReference>
<keyword evidence="5" id="KW-0808">Transferase</keyword>
<evidence type="ECO:0000259" key="4">
    <source>
        <dbReference type="PROSITE" id="PS50222"/>
    </source>
</evidence>
<dbReference type="Proteomes" id="UP000037460">
    <property type="component" value="Unassembled WGS sequence"/>
</dbReference>
<dbReference type="SUPFAM" id="SSF47473">
    <property type="entry name" value="EF-hand"/>
    <property type="match status" value="2"/>
</dbReference>
<organism evidence="5 6">
    <name type="scientific">Chrysochromulina tobinii</name>
    <dbReference type="NCBI Taxonomy" id="1460289"/>
    <lineage>
        <taxon>Eukaryota</taxon>
        <taxon>Haptista</taxon>
        <taxon>Haptophyta</taxon>
        <taxon>Prymnesiophyceae</taxon>
        <taxon>Prymnesiales</taxon>
        <taxon>Chrysochromulinaceae</taxon>
        <taxon>Chrysochromulina</taxon>
    </lineage>
</organism>
<evidence type="ECO:0000313" key="5">
    <source>
        <dbReference type="EMBL" id="KOO29458.1"/>
    </source>
</evidence>
<feature type="domain" description="EF-hand" evidence="4">
    <location>
        <begin position="306"/>
        <end position="341"/>
    </location>
</feature>
<reference evidence="6" key="1">
    <citation type="journal article" date="2015" name="PLoS Genet.">
        <title>Genome Sequence and Transcriptome Analyses of Chrysochromulina tobin: Metabolic Tools for Enhanced Algal Fitness in the Prominent Order Prymnesiales (Haptophyceae).</title>
        <authorList>
            <person name="Hovde B.T."/>
            <person name="Deodato C.R."/>
            <person name="Hunsperger H.M."/>
            <person name="Ryken S.A."/>
            <person name="Yost W."/>
            <person name="Jha R.K."/>
            <person name="Patterson J."/>
            <person name="Monnat R.J. Jr."/>
            <person name="Barlow S.B."/>
            <person name="Starkenburg S.R."/>
            <person name="Cattolico R.A."/>
        </authorList>
    </citation>
    <scope>NUCLEOTIDE SEQUENCE</scope>
    <source>
        <strain evidence="6">CCMP291</strain>
    </source>
</reference>
<evidence type="ECO:0000313" key="6">
    <source>
        <dbReference type="Proteomes" id="UP000037460"/>
    </source>
</evidence>
<dbReference type="OrthoDB" id="6097085at2759"/>
<name>A0A0M0JTN6_9EUKA</name>
<keyword evidence="6" id="KW-1185">Reference proteome</keyword>
<keyword evidence="5" id="KW-0418">Kinase</keyword>
<dbReference type="GO" id="GO:0005509">
    <property type="term" value="F:calcium ion binding"/>
    <property type="evidence" value="ECO:0007669"/>
    <property type="project" value="InterPro"/>
</dbReference>
<dbReference type="PROSITE" id="PS00018">
    <property type="entry name" value="EF_HAND_1"/>
    <property type="match status" value="4"/>
</dbReference>
<dbReference type="InterPro" id="IPR002048">
    <property type="entry name" value="EF_hand_dom"/>
</dbReference>
<dbReference type="GO" id="GO:0016301">
    <property type="term" value="F:kinase activity"/>
    <property type="evidence" value="ECO:0007669"/>
    <property type="project" value="UniProtKB-KW"/>
</dbReference>
<dbReference type="PROSITE" id="PS50222">
    <property type="entry name" value="EF_HAND_2"/>
    <property type="match status" value="4"/>
</dbReference>
<dbReference type="SMART" id="SM00054">
    <property type="entry name" value="EFh"/>
    <property type="match status" value="6"/>
</dbReference>
<keyword evidence="2" id="KW-0677">Repeat</keyword>
<comment type="caution">
    <text evidence="5">The sequence shown here is derived from an EMBL/GenBank/DDBJ whole genome shotgun (WGS) entry which is preliminary data.</text>
</comment>
<evidence type="ECO:0000256" key="2">
    <source>
        <dbReference type="ARBA" id="ARBA00022737"/>
    </source>
</evidence>
<keyword evidence="1" id="KW-0479">Metal-binding</keyword>